<keyword evidence="2" id="KW-0853">WD repeat</keyword>
<evidence type="ECO:0000256" key="4">
    <source>
        <dbReference type="ARBA" id="ARBA00022737"/>
    </source>
</evidence>
<evidence type="ECO:0000256" key="3">
    <source>
        <dbReference type="ARBA" id="ARBA00022694"/>
    </source>
</evidence>
<dbReference type="GO" id="GO:0043527">
    <property type="term" value="C:tRNA methyltransferase complex"/>
    <property type="evidence" value="ECO:0007669"/>
    <property type="project" value="TreeGrafter"/>
</dbReference>
<gene>
    <name evidence="7" type="ORF">TM35_000083030</name>
</gene>
<dbReference type="RefSeq" id="XP_028884571.1">
    <property type="nucleotide sequence ID" value="XM_029024168.1"/>
</dbReference>
<dbReference type="GO" id="GO:0006400">
    <property type="term" value="P:tRNA modification"/>
    <property type="evidence" value="ECO:0007669"/>
    <property type="project" value="TreeGrafter"/>
</dbReference>
<keyword evidence="8" id="KW-1185">Reference proteome</keyword>
<dbReference type="Proteomes" id="UP000192257">
    <property type="component" value="Unassembled WGS sequence"/>
</dbReference>
<dbReference type="SUPFAM" id="SSF50978">
    <property type="entry name" value="WD40 repeat-like"/>
    <property type="match status" value="1"/>
</dbReference>
<keyword evidence="5" id="KW-0539">Nucleus</keyword>
<dbReference type="OrthoDB" id="339900at2759"/>
<evidence type="ECO:0000313" key="7">
    <source>
        <dbReference type="EMBL" id="ORC90505.1"/>
    </source>
</evidence>
<protein>
    <submittedName>
        <fullName evidence="7">Uncharacterized protein</fullName>
    </submittedName>
</protein>
<dbReference type="VEuPathDB" id="TriTrypDB:TM35_000083030"/>
<comment type="subcellular location">
    <subcellularLocation>
        <location evidence="1">Nucleus</location>
    </subcellularLocation>
</comment>
<sequence length="529" mass="57418">MSSGGETHDHSVSIASVRGEGLIAIGINTKIFIVIHDGVKEQTGVVDDGQVVRGVAFLQSSTGSRYLVSGGDGKRINMYSIPTLKGISEEQSNLFSAGIPLSFSVGPHTKRITHVATCGDSTILFADKFGEVYRLSLTWTPDQTPNSGVTTTMIKCGSAPVFLLQHFSVISTFFLSSPISGKSLMDHSTENGNEKTRTMLPLIGRRLFTCDKDRHARVSCYPDTFRIEQFLWNETPQSVVTSITEIPDPTGLGKNSYFVVGCFNGMIHLWVADNTLLDASTSEPFTLLTTLSPEDVGVVNSTIPTTADDGATTRAVVSLVHVDMSSSINTEIHTNGKSNTQGIFIAYAGIKDVIFVPLKYDISTQKLSFSMETIKQTHLESFPLAMIGLNNDSAFLLGRDGCPRILRLIHKETESTIQLVKECYAELEKEIVNYTQGAADGTLLLRDMNLFALWNYDAVDPRTRKRNARAVSEDDDDNEDGNGSVEGVDTSAAANNTANTTTNGDTVEKKNMEQMVGSKVPRTESGGVV</sequence>
<dbReference type="GO" id="GO:0036265">
    <property type="term" value="P:RNA (guanine-N7)-methylation"/>
    <property type="evidence" value="ECO:0007669"/>
    <property type="project" value="InterPro"/>
</dbReference>
<comment type="caution">
    <text evidence="7">The sequence shown here is derived from an EMBL/GenBank/DDBJ whole genome shotgun (WGS) entry which is preliminary data.</text>
</comment>
<dbReference type="GO" id="GO:0005829">
    <property type="term" value="C:cytosol"/>
    <property type="evidence" value="ECO:0007669"/>
    <property type="project" value="TreeGrafter"/>
</dbReference>
<evidence type="ECO:0000313" key="8">
    <source>
        <dbReference type="Proteomes" id="UP000192257"/>
    </source>
</evidence>
<dbReference type="InterPro" id="IPR028884">
    <property type="entry name" value="Trm82"/>
</dbReference>
<dbReference type="PANTHER" id="PTHR16288:SF0">
    <property type="entry name" value="TRNA (GUANINE-N(7)-)-METHYLTRANSFERASE NON-CATALYTIC SUBUNIT WDR4"/>
    <property type="match status" value="1"/>
</dbReference>
<evidence type="ECO:0000256" key="6">
    <source>
        <dbReference type="SAM" id="MobiDB-lite"/>
    </source>
</evidence>
<dbReference type="Gene3D" id="2.130.10.10">
    <property type="entry name" value="YVTN repeat-like/Quinoprotein amine dehydrogenase"/>
    <property type="match status" value="1"/>
</dbReference>
<keyword evidence="4" id="KW-0677">Repeat</keyword>
<accession>A0A1X0P0S8</accession>
<evidence type="ECO:0000256" key="5">
    <source>
        <dbReference type="ARBA" id="ARBA00023242"/>
    </source>
</evidence>
<dbReference type="AlphaFoldDB" id="A0A1X0P0S8"/>
<dbReference type="InterPro" id="IPR015943">
    <property type="entry name" value="WD40/YVTN_repeat-like_dom_sf"/>
</dbReference>
<proteinExistence type="predicted"/>
<feature type="compositionally biased region" description="Low complexity" evidence="6">
    <location>
        <begin position="481"/>
        <end position="503"/>
    </location>
</feature>
<reference evidence="7 8" key="1">
    <citation type="submission" date="2017-03" db="EMBL/GenBank/DDBJ databases">
        <title>An alternative strategy for trypanosome survival in the mammalian bloodstream revealed through genome and transcriptome analysis of the ubiquitous bovine parasite Trypanosoma (Megatrypanum) theileri.</title>
        <authorList>
            <person name="Kelly S."/>
            <person name="Ivens A."/>
            <person name="Mott A."/>
            <person name="O'Neill E."/>
            <person name="Emms D."/>
            <person name="Macleod O."/>
            <person name="Voorheis P."/>
            <person name="Matthews J."/>
            <person name="Matthews K."/>
            <person name="Carrington M."/>
        </authorList>
    </citation>
    <scope>NUCLEOTIDE SEQUENCE [LARGE SCALE GENOMIC DNA]</scope>
    <source>
        <strain evidence="7">Edinburgh</strain>
    </source>
</reference>
<dbReference type="EMBL" id="NBCO01000008">
    <property type="protein sequence ID" value="ORC90505.1"/>
    <property type="molecule type" value="Genomic_DNA"/>
</dbReference>
<name>A0A1X0P0S8_9TRYP</name>
<dbReference type="GeneID" id="39983948"/>
<dbReference type="STRING" id="67003.A0A1X0P0S8"/>
<feature type="region of interest" description="Disordered" evidence="6">
    <location>
        <begin position="467"/>
        <end position="529"/>
    </location>
</feature>
<organism evidence="7 8">
    <name type="scientific">Trypanosoma theileri</name>
    <dbReference type="NCBI Taxonomy" id="67003"/>
    <lineage>
        <taxon>Eukaryota</taxon>
        <taxon>Discoba</taxon>
        <taxon>Euglenozoa</taxon>
        <taxon>Kinetoplastea</taxon>
        <taxon>Metakinetoplastina</taxon>
        <taxon>Trypanosomatida</taxon>
        <taxon>Trypanosomatidae</taxon>
        <taxon>Trypanosoma</taxon>
    </lineage>
</organism>
<dbReference type="PANTHER" id="PTHR16288">
    <property type="entry name" value="WD40 REPEAT PROTEIN 4"/>
    <property type="match status" value="1"/>
</dbReference>
<evidence type="ECO:0000256" key="1">
    <source>
        <dbReference type="ARBA" id="ARBA00004123"/>
    </source>
</evidence>
<dbReference type="GO" id="GO:0005634">
    <property type="term" value="C:nucleus"/>
    <property type="evidence" value="ECO:0007669"/>
    <property type="project" value="UniProtKB-SubCell"/>
</dbReference>
<evidence type="ECO:0000256" key="2">
    <source>
        <dbReference type="ARBA" id="ARBA00022574"/>
    </source>
</evidence>
<keyword evidence="3" id="KW-0819">tRNA processing</keyword>
<dbReference type="InterPro" id="IPR036322">
    <property type="entry name" value="WD40_repeat_dom_sf"/>
</dbReference>